<dbReference type="GeneID" id="98316632"/>
<organism evidence="3 4">
    <name type="scientific">Liquorilactobacillus mali KCTC 3596 = DSM 20444</name>
    <dbReference type="NCBI Taxonomy" id="1046596"/>
    <lineage>
        <taxon>Bacteria</taxon>
        <taxon>Bacillati</taxon>
        <taxon>Bacillota</taxon>
        <taxon>Bacilli</taxon>
        <taxon>Lactobacillales</taxon>
        <taxon>Lactobacillaceae</taxon>
        <taxon>Liquorilactobacillus</taxon>
    </lineage>
</organism>
<comment type="caution">
    <text evidence="3">The sequence shown here is derived from an EMBL/GenBank/DDBJ whole genome shotgun (WGS) entry which is preliminary data.</text>
</comment>
<dbReference type="PANTHER" id="PTHR37813">
    <property type="entry name" value="FELS-2 PROPHAGE PROTEIN"/>
    <property type="match status" value="1"/>
</dbReference>
<keyword evidence="4" id="KW-1185">Reference proteome</keyword>
<accession>J1F504</accession>
<name>J1F504_9LACO</name>
<gene>
    <name evidence="3" type="ORF">FD00_GL001512</name>
</gene>
<feature type="transmembrane region" description="Helical" evidence="1">
    <location>
        <begin position="671"/>
        <end position="692"/>
    </location>
</feature>
<feature type="transmembrane region" description="Helical" evidence="1">
    <location>
        <begin position="488"/>
        <end position="509"/>
    </location>
</feature>
<keyword evidence="1" id="KW-1133">Transmembrane helix</keyword>
<sequence length="1060" mass="111586">MSNVAATFTANISGYTSAMNKMQSATKSMTSKVSGSASTGGKSFIKMGALAGLGASVASSAFNLIKGGIGSMVSELSNSSATWKTFTQNMQGIGKSSSQIDKVKSSLQSFAQKTIYSSSDMASTYSQLAAVGTKSTLKLVKGFGGLASAAENPQQAMKTLSQQATQMAAKPMVQWQDFKLMLEQTPAGIAAVAKTMGISTKQLVANVQNGKVSTEEFFAAVAKTGTNKTFTKMAEQYKTVGQAMDGLRETLANKLQPAFNAVSQVGINAISKLVDAIGSIDAQGAANKMISAFSSLGTKLQPLALNIQTLFSNVFNGLNTAKAATVFNGLSRIASNAIDRVIAILNGFVVAAEEIWSSVSKGFSKAFQSGDIKSIVTTVNGIITNISLIIQTNVGTWAGIISSIPWGTVFNSLKTAIGIAVGVLSGLSKIMLAIAQNPFFQAFSAGVVAAVVAYAGAIKAIATAMKIWSTITKIATGIQAAFNAVMDANIFVIIALAIVAVVAALVFFFTKTQLGQKIWQGFVSFLAKAWETIKSTAVSVWNGIGSFLSGLWNSVVSGAKGIWNGLGSFFSGLWSGIKNTASSAWNGLGSFFSGLWNGIISTATSLWSSFTTTLSGIWNAVVGVASSVWSVLTSFFSTLWNGIISVALGLWNTFGSSITTIWNGIVQIASGVWGLIKAAIMGPVLLVLDLVVGNFTQLGSDVTLIWNKIVQAATTLWNGIKNVINGSVSFIVTFGKTMWSAFSSFIVNVWNSIVSTGKSLWNGFKSFMSSLWNGIKSVASSVWNGIISFFTSAWKGIINTGKSVWNGFKSFMGSLWNGIKSTTMNVWNYLKSAIPNAINSVKTTGINLWNSFKSGVSNIWNGLKSTVVNAGKAVINGIHSAWNGVVSWASGLWNGVKSVIRSALSFNLWDAGKAIMNSFLNGLKSVWGSITSFVGNIASWIRKHKGPISYDKKLLIPAGQAIMGGFNKSLQNAFSEVQSNVSSMASQLANTVADSTAAVTAGDLSYSTTSDVAIQPIDSSEQKDSNIYVSNEIVGDKIYTSVKTNEARKTNLSSLKLGGS</sequence>
<evidence type="ECO:0000256" key="1">
    <source>
        <dbReference type="SAM" id="Phobius"/>
    </source>
</evidence>
<feature type="transmembrane region" description="Helical" evidence="1">
    <location>
        <begin position="588"/>
        <end position="610"/>
    </location>
</feature>
<dbReference type="OrthoDB" id="28713at2"/>
<dbReference type="AlphaFoldDB" id="J1F504"/>
<feature type="domain" description="Tape measure protein N-terminal" evidence="2">
    <location>
        <begin position="76"/>
        <end position="253"/>
    </location>
</feature>
<evidence type="ECO:0000259" key="2">
    <source>
        <dbReference type="Pfam" id="PF20155"/>
    </source>
</evidence>
<dbReference type="Pfam" id="PF20155">
    <property type="entry name" value="TMP_3"/>
    <property type="match status" value="1"/>
</dbReference>
<keyword evidence="1" id="KW-0812">Transmembrane</keyword>
<dbReference type="Proteomes" id="UP000050898">
    <property type="component" value="Unassembled WGS sequence"/>
</dbReference>
<dbReference type="NCBIfam" id="TIGR02675">
    <property type="entry name" value="tape_meas_nterm"/>
    <property type="match status" value="1"/>
</dbReference>
<dbReference type="RefSeq" id="WP_003687854.1">
    <property type="nucleotide sequence ID" value="NZ_AKKT01000031.1"/>
</dbReference>
<dbReference type="PATRIC" id="fig|1046596.6.peg.1594"/>
<dbReference type="InterPro" id="IPR013491">
    <property type="entry name" value="Tape_meas_N"/>
</dbReference>
<reference evidence="3 4" key="1">
    <citation type="journal article" date="2015" name="Genome Announc.">
        <title>Expanding the biotechnology potential of lactobacilli through comparative genomics of 213 strains and associated genera.</title>
        <authorList>
            <person name="Sun Z."/>
            <person name="Harris H.M."/>
            <person name="McCann A."/>
            <person name="Guo C."/>
            <person name="Argimon S."/>
            <person name="Zhang W."/>
            <person name="Yang X."/>
            <person name="Jeffery I.B."/>
            <person name="Cooney J.C."/>
            <person name="Kagawa T.F."/>
            <person name="Liu W."/>
            <person name="Song Y."/>
            <person name="Salvetti E."/>
            <person name="Wrobel A."/>
            <person name="Rasinkangas P."/>
            <person name="Parkhill J."/>
            <person name="Rea M.C."/>
            <person name="O'Sullivan O."/>
            <person name="Ritari J."/>
            <person name="Douillard F.P."/>
            <person name="Paul Ross R."/>
            <person name="Yang R."/>
            <person name="Briner A.E."/>
            <person name="Felis G.E."/>
            <person name="de Vos W.M."/>
            <person name="Barrangou R."/>
            <person name="Klaenhammer T.R."/>
            <person name="Caufield P.W."/>
            <person name="Cui Y."/>
            <person name="Zhang H."/>
            <person name="O'Toole P.W."/>
        </authorList>
    </citation>
    <scope>NUCLEOTIDE SEQUENCE [LARGE SCALE GENOMIC DNA]</scope>
    <source>
        <strain evidence="3 4">DSM 20444</strain>
    </source>
</reference>
<dbReference type="Gene3D" id="1.20.120.20">
    <property type="entry name" value="Apolipoprotein"/>
    <property type="match status" value="2"/>
</dbReference>
<proteinExistence type="predicted"/>
<feature type="transmembrane region" description="Helical" evidence="1">
    <location>
        <begin position="643"/>
        <end position="665"/>
    </location>
</feature>
<dbReference type="PANTHER" id="PTHR37813:SF1">
    <property type="entry name" value="FELS-2 PROPHAGE PROTEIN"/>
    <property type="match status" value="1"/>
</dbReference>
<feature type="transmembrane region" description="Helical" evidence="1">
    <location>
        <begin position="447"/>
        <end position="468"/>
    </location>
</feature>
<evidence type="ECO:0000313" key="4">
    <source>
        <dbReference type="Proteomes" id="UP000050898"/>
    </source>
</evidence>
<feature type="transmembrane region" description="Helical" evidence="1">
    <location>
        <begin position="616"/>
        <end position="636"/>
    </location>
</feature>
<protein>
    <recommendedName>
        <fullName evidence="2">Tape measure protein N-terminal domain-containing protein</fullName>
    </recommendedName>
</protein>
<feature type="transmembrane region" description="Helical" evidence="1">
    <location>
        <begin position="416"/>
        <end position="435"/>
    </location>
</feature>
<evidence type="ECO:0000313" key="3">
    <source>
        <dbReference type="EMBL" id="KRN08948.1"/>
    </source>
</evidence>
<keyword evidence="1" id="KW-0472">Membrane</keyword>
<dbReference type="EMBL" id="AYYH01000039">
    <property type="protein sequence ID" value="KRN08948.1"/>
    <property type="molecule type" value="Genomic_DNA"/>
</dbReference>